<dbReference type="EMBL" id="JABSTR010000011">
    <property type="protein sequence ID" value="KAH9381587.1"/>
    <property type="molecule type" value="Genomic_DNA"/>
</dbReference>
<reference evidence="1 2" key="1">
    <citation type="journal article" date="2020" name="Cell">
        <title>Large-Scale Comparative Analyses of Tick Genomes Elucidate Their Genetic Diversity and Vector Capacities.</title>
        <authorList>
            <consortium name="Tick Genome and Microbiome Consortium (TIGMIC)"/>
            <person name="Jia N."/>
            <person name="Wang J."/>
            <person name="Shi W."/>
            <person name="Du L."/>
            <person name="Sun Y."/>
            <person name="Zhan W."/>
            <person name="Jiang J.F."/>
            <person name="Wang Q."/>
            <person name="Zhang B."/>
            <person name="Ji P."/>
            <person name="Bell-Sakyi L."/>
            <person name="Cui X.M."/>
            <person name="Yuan T.T."/>
            <person name="Jiang B.G."/>
            <person name="Yang W.F."/>
            <person name="Lam T.T."/>
            <person name="Chang Q.C."/>
            <person name="Ding S.J."/>
            <person name="Wang X.J."/>
            <person name="Zhu J.G."/>
            <person name="Ruan X.D."/>
            <person name="Zhao L."/>
            <person name="Wei J.T."/>
            <person name="Ye R.Z."/>
            <person name="Que T.C."/>
            <person name="Du C.H."/>
            <person name="Zhou Y.H."/>
            <person name="Cheng J.X."/>
            <person name="Dai P.F."/>
            <person name="Guo W.B."/>
            <person name="Han X.H."/>
            <person name="Huang E.J."/>
            <person name="Li L.F."/>
            <person name="Wei W."/>
            <person name="Gao Y.C."/>
            <person name="Liu J.Z."/>
            <person name="Shao H.Z."/>
            <person name="Wang X."/>
            <person name="Wang C.C."/>
            <person name="Yang T.C."/>
            <person name="Huo Q.B."/>
            <person name="Li W."/>
            <person name="Chen H.Y."/>
            <person name="Chen S.E."/>
            <person name="Zhou L.G."/>
            <person name="Ni X.B."/>
            <person name="Tian J.H."/>
            <person name="Sheng Y."/>
            <person name="Liu T."/>
            <person name="Pan Y.S."/>
            <person name="Xia L.Y."/>
            <person name="Li J."/>
            <person name="Zhao F."/>
            <person name="Cao W.C."/>
        </authorList>
    </citation>
    <scope>NUCLEOTIDE SEQUENCE [LARGE SCALE GENOMIC DNA]</scope>
    <source>
        <strain evidence="1">HaeL-2018</strain>
    </source>
</reference>
<dbReference type="VEuPathDB" id="VectorBase:HLOH_042203"/>
<sequence>MVFTQCTRSRWVWGPPAMLSHKAPIAHRTAAGCFGRTGSGRGTTTRIIEQNVVSEVRDENGHDVHELVGKARRIFGHSDDDHIGWDATAKHGPTNRYDRRTKEATTATGFSLYRERAV</sequence>
<dbReference type="AlphaFoldDB" id="A0A9J6H2V0"/>
<gene>
    <name evidence="1" type="ORF">HPB48_005278</name>
</gene>
<protein>
    <submittedName>
        <fullName evidence="1">Uncharacterized protein</fullName>
    </submittedName>
</protein>
<evidence type="ECO:0000313" key="2">
    <source>
        <dbReference type="Proteomes" id="UP000821853"/>
    </source>
</evidence>
<name>A0A9J6H2V0_HAELO</name>
<dbReference type="Proteomes" id="UP000821853">
    <property type="component" value="Chromosome 9"/>
</dbReference>
<evidence type="ECO:0000313" key="1">
    <source>
        <dbReference type="EMBL" id="KAH9381587.1"/>
    </source>
</evidence>
<keyword evidence="2" id="KW-1185">Reference proteome</keyword>
<accession>A0A9J6H2V0</accession>
<comment type="caution">
    <text evidence="1">The sequence shown here is derived from an EMBL/GenBank/DDBJ whole genome shotgun (WGS) entry which is preliminary data.</text>
</comment>
<organism evidence="1 2">
    <name type="scientific">Haemaphysalis longicornis</name>
    <name type="common">Bush tick</name>
    <dbReference type="NCBI Taxonomy" id="44386"/>
    <lineage>
        <taxon>Eukaryota</taxon>
        <taxon>Metazoa</taxon>
        <taxon>Ecdysozoa</taxon>
        <taxon>Arthropoda</taxon>
        <taxon>Chelicerata</taxon>
        <taxon>Arachnida</taxon>
        <taxon>Acari</taxon>
        <taxon>Parasitiformes</taxon>
        <taxon>Ixodida</taxon>
        <taxon>Ixodoidea</taxon>
        <taxon>Ixodidae</taxon>
        <taxon>Haemaphysalinae</taxon>
        <taxon>Haemaphysalis</taxon>
    </lineage>
</organism>
<proteinExistence type="predicted"/>